<dbReference type="SUPFAM" id="SSF53955">
    <property type="entry name" value="Lysozyme-like"/>
    <property type="match status" value="1"/>
</dbReference>
<evidence type="ECO:0000313" key="6">
    <source>
        <dbReference type="Proteomes" id="UP000185596"/>
    </source>
</evidence>
<dbReference type="RefSeq" id="WP_075127727.1">
    <property type="nucleotide sequence ID" value="NZ_MSIE01000043.1"/>
</dbReference>
<protein>
    <submittedName>
        <fullName evidence="5">Resuscitation-promoting factor</fullName>
    </submittedName>
</protein>
<keyword evidence="6" id="KW-1185">Reference proteome</keyword>
<comment type="caution">
    <text evidence="5">The sequence shown here is derived from an EMBL/GenBank/DDBJ whole genome shotgun (WGS) entry which is preliminary data.</text>
</comment>
<organism evidence="5 6">
    <name type="scientific">Actinophytocola xanthii</name>
    <dbReference type="NCBI Taxonomy" id="1912961"/>
    <lineage>
        <taxon>Bacteria</taxon>
        <taxon>Bacillati</taxon>
        <taxon>Actinomycetota</taxon>
        <taxon>Actinomycetes</taxon>
        <taxon>Pseudonocardiales</taxon>
        <taxon>Pseudonocardiaceae</taxon>
    </lineage>
</organism>
<feature type="domain" description="G5" evidence="4">
    <location>
        <begin position="344"/>
        <end position="424"/>
    </location>
</feature>
<evidence type="ECO:0000256" key="1">
    <source>
        <dbReference type="ARBA" id="ARBA00010830"/>
    </source>
</evidence>
<reference evidence="5 6" key="1">
    <citation type="submission" date="2016-12" db="EMBL/GenBank/DDBJ databases">
        <title>The draft genome sequence of Actinophytocola sp. 11-183.</title>
        <authorList>
            <person name="Wang W."/>
            <person name="Yuan L."/>
        </authorList>
    </citation>
    <scope>NUCLEOTIDE SEQUENCE [LARGE SCALE GENOMIC DNA]</scope>
    <source>
        <strain evidence="5 6">11-183</strain>
    </source>
</reference>
<dbReference type="PANTHER" id="PTHR39160">
    <property type="entry name" value="CELL WALL-BINDING PROTEIN YOCH"/>
    <property type="match status" value="1"/>
</dbReference>
<dbReference type="AlphaFoldDB" id="A0A1Q8CLL7"/>
<evidence type="ECO:0000256" key="3">
    <source>
        <dbReference type="ARBA" id="ARBA00022801"/>
    </source>
</evidence>
<sequence>MSGYRSGAHDDAGFADTDWFTPVAVPGGPATAVIDEDFRAWRSEFPSFYDQGSPAYGQLPDVDENAYSGSLAITPDDVRVALGAQAEELMAIANVDVDELIRLINAETTVLPVIPDDLSSVPGMPRVRALPPEDEEEDPGLVTGVKRWKKNVLKATLASILVSLIGGGAAAIAMNKSVTVAVDGKTQQVNTYADTVGEVLEDQGLDVGSHDALSPSPNASVDDGSTIVLQRGRQLHLTIDGEKKDFWVRATTVEDALKAINFSADGAWMSHDMSKAVPLNGLAMEIKTVKNITLFDGGNAPKAMKTNAVTVQELLAELKLTLGKDDTITPGANLKITNGAEVRITRNGVTVVNKTEAVEPPVQEVEDPNAEEGTEVVLDPGAAGERMVTYRITVKNGVEIAREEIGSKITKKAKPKIVRIGTKEPPEPETPPVSDAGVWDALAQCESGGNWAINTGNTYYGGLQFSDPTWDAYGGEEYAPFAHQATREQQIAIATKLRDANGGYGAWPHCSQQLGLPQ</sequence>
<dbReference type="PANTHER" id="PTHR39160:SF4">
    <property type="entry name" value="RESUSCITATION-PROMOTING FACTOR RPFB"/>
    <property type="match status" value="1"/>
</dbReference>
<evidence type="ECO:0000313" key="5">
    <source>
        <dbReference type="EMBL" id="OLF15258.1"/>
    </source>
</evidence>
<evidence type="ECO:0000259" key="4">
    <source>
        <dbReference type="PROSITE" id="PS51109"/>
    </source>
</evidence>
<dbReference type="CDD" id="cd13925">
    <property type="entry name" value="RPF"/>
    <property type="match status" value="1"/>
</dbReference>
<dbReference type="Proteomes" id="UP000185596">
    <property type="component" value="Unassembled WGS sequence"/>
</dbReference>
<dbReference type="InterPro" id="IPR011098">
    <property type="entry name" value="G5_dom"/>
</dbReference>
<dbReference type="InterPro" id="IPR023346">
    <property type="entry name" value="Lysozyme-like_dom_sf"/>
</dbReference>
<dbReference type="Gene3D" id="2.20.230.10">
    <property type="entry name" value="Resuscitation-promoting factor rpfb"/>
    <property type="match status" value="1"/>
</dbReference>
<dbReference type="STRING" id="1912961.BU204_22580"/>
<keyword evidence="3" id="KW-0378">Hydrolase</keyword>
<name>A0A1Q8CLL7_9PSEU</name>
<dbReference type="PROSITE" id="PS51109">
    <property type="entry name" value="G5"/>
    <property type="match status" value="1"/>
</dbReference>
<dbReference type="Pfam" id="PF07501">
    <property type="entry name" value="G5"/>
    <property type="match status" value="1"/>
</dbReference>
<dbReference type="InterPro" id="IPR007137">
    <property type="entry name" value="DUF348"/>
</dbReference>
<dbReference type="GO" id="GO:0016787">
    <property type="term" value="F:hydrolase activity"/>
    <property type="evidence" value="ECO:0007669"/>
    <property type="project" value="UniProtKB-KW"/>
</dbReference>
<comment type="similarity">
    <text evidence="1">Belongs to the transglycosylase family. Rpf subfamily.</text>
</comment>
<evidence type="ECO:0000256" key="2">
    <source>
        <dbReference type="ARBA" id="ARBA00022729"/>
    </source>
</evidence>
<keyword evidence="2" id="KW-0732">Signal</keyword>
<dbReference type="Pfam" id="PF03990">
    <property type="entry name" value="DUF348"/>
    <property type="match status" value="3"/>
</dbReference>
<gene>
    <name evidence="5" type="ORF">BU204_22580</name>
</gene>
<dbReference type="InterPro" id="IPR051933">
    <property type="entry name" value="Resuscitation_pf_RpfB"/>
</dbReference>
<dbReference type="Pfam" id="PF06737">
    <property type="entry name" value="Transglycosylas"/>
    <property type="match status" value="1"/>
</dbReference>
<dbReference type="SMART" id="SM01208">
    <property type="entry name" value="G5"/>
    <property type="match status" value="1"/>
</dbReference>
<accession>A0A1Q8CLL7</accession>
<dbReference type="Gene3D" id="1.10.530.10">
    <property type="match status" value="1"/>
</dbReference>
<dbReference type="EMBL" id="MSIE01000043">
    <property type="protein sequence ID" value="OLF15258.1"/>
    <property type="molecule type" value="Genomic_DNA"/>
</dbReference>
<proteinExistence type="inferred from homology"/>
<dbReference type="InterPro" id="IPR010618">
    <property type="entry name" value="RPF"/>
</dbReference>